<dbReference type="AlphaFoldDB" id="A0AAN9RR18"/>
<dbReference type="Proteomes" id="UP001374584">
    <property type="component" value="Unassembled WGS sequence"/>
</dbReference>
<organism evidence="1 2">
    <name type="scientific">Phaseolus coccineus</name>
    <name type="common">Scarlet runner bean</name>
    <name type="synonym">Phaseolus multiflorus</name>
    <dbReference type="NCBI Taxonomy" id="3886"/>
    <lineage>
        <taxon>Eukaryota</taxon>
        <taxon>Viridiplantae</taxon>
        <taxon>Streptophyta</taxon>
        <taxon>Embryophyta</taxon>
        <taxon>Tracheophyta</taxon>
        <taxon>Spermatophyta</taxon>
        <taxon>Magnoliopsida</taxon>
        <taxon>eudicotyledons</taxon>
        <taxon>Gunneridae</taxon>
        <taxon>Pentapetalae</taxon>
        <taxon>rosids</taxon>
        <taxon>fabids</taxon>
        <taxon>Fabales</taxon>
        <taxon>Fabaceae</taxon>
        <taxon>Papilionoideae</taxon>
        <taxon>50 kb inversion clade</taxon>
        <taxon>NPAAA clade</taxon>
        <taxon>indigoferoid/millettioid clade</taxon>
        <taxon>Phaseoleae</taxon>
        <taxon>Phaseolus</taxon>
    </lineage>
</organism>
<sequence>MWRVQSGNASWCSAGLWVCAEVQGAVQAGVVLVCLSGAYVVGLGVSKTWMGATVIAFQSINANHVFECSDIAVVPSPLRKNSPMNKQSLIAAKPLLPDNSMLALQNPFSSLVCRGLWI</sequence>
<evidence type="ECO:0000313" key="2">
    <source>
        <dbReference type="Proteomes" id="UP001374584"/>
    </source>
</evidence>
<keyword evidence="2" id="KW-1185">Reference proteome</keyword>
<proteinExistence type="predicted"/>
<name>A0AAN9RR18_PHACN</name>
<protein>
    <submittedName>
        <fullName evidence="1">Uncharacterized protein</fullName>
    </submittedName>
</protein>
<evidence type="ECO:0000313" key="1">
    <source>
        <dbReference type="EMBL" id="KAK7382324.1"/>
    </source>
</evidence>
<dbReference type="EMBL" id="JAYMYR010000001">
    <property type="protein sequence ID" value="KAK7382324.1"/>
    <property type="molecule type" value="Genomic_DNA"/>
</dbReference>
<reference evidence="1 2" key="1">
    <citation type="submission" date="2024-01" db="EMBL/GenBank/DDBJ databases">
        <title>The genomes of 5 underutilized Papilionoideae crops provide insights into root nodulation and disease resistanc.</title>
        <authorList>
            <person name="Jiang F."/>
        </authorList>
    </citation>
    <scope>NUCLEOTIDE SEQUENCE [LARGE SCALE GENOMIC DNA]</scope>
    <source>
        <strain evidence="1">JINMINGXINNONG_FW02</strain>
        <tissue evidence="1">Leaves</tissue>
    </source>
</reference>
<comment type="caution">
    <text evidence="1">The sequence shown here is derived from an EMBL/GenBank/DDBJ whole genome shotgun (WGS) entry which is preliminary data.</text>
</comment>
<gene>
    <name evidence="1" type="ORF">VNO80_01175</name>
</gene>
<accession>A0AAN9RR18</accession>